<dbReference type="GO" id="GO:0005509">
    <property type="term" value="F:calcium ion binding"/>
    <property type="evidence" value="ECO:0007669"/>
    <property type="project" value="InterPro"/>
</dbReference>
<name>A0A427AWR5_ENSVE</name>
<accession>A0A427AWR5</accession>
<comment type="caution">
    <text evidence="1">The sequence shown here is derived from an EMBL/GenBank/DDBJ whole genome shotgun (WGS) entry which is preliminary data.</text>
</comment>
<dbReference type="Proteomes" id="UP000287651">
    <property type="component" value="Unassembled WGS sequence"/>
</dbReference>
<gene>
    <name evidence="1" type="ORF">B296_00002144</name>
</gene>
<proteinExistence type="predicted"/>
<organism evidence="1 2">
    <name type="scientific">Ensete ventricosum</name>
    <name type="common">Abyssinian banana</name>
    <name type="synonym">Musa ensete</name>
    <dbReference type="NCBI Taxonomy" id="4639"/>
    <lineage>
        <taxon>Eukaryota</taxon>
        <taxon>Viridiplantae</taxon>
        <taxon>Streptophyta</taxon>
        <taxon>Embryophyta</taxon>
        <taxon>Tracheophyta</taxon>
        <taxon>Spermatophyta</taxon>
        <taxon>Magnoliopsida</taxon>
        <taxon>Liliopsida</taxon>
        <taxon>Zingiberales</taxon>
        <taxon>Musaceae</taxon>
        <taxon>Ensete</taxon>
    </lineage>
</organism>
<dbReference type="EMBL" id="AMZH03001080">
    <property type="protein sequence ID" value="RRT80702.1"/>
    <property type="molecule type" value="Genomic_DNA"/>
</dbReference>
<evidence type="ECO:0000313" key="2">
    <source>
        <dbReference type="Proteomes" id="UP000287651"/>
    </source>
</evidence>
<dbReference type="InterPro" id="IPR009033">
    <property type="entry name" value="Calreticulin/calnexin_P_dom_sf"/>
</dbReference>
<dbReference type="SUPFAM" id="SSF63887">
    <property type="entry name" value="P-domain of calnexin/calreticulin"/>
    <property type="match status" value="1"/>
</dbReference>
<evidence type="ECO:0000313" key="1">
    <source>
        <dbReference type="EMBL" id="RRT80702.1"/>
    </source>
</evidence>
<protein>
    <submittedName>
        <fullName evidence="1">Uncharacterized protein</fullName>
    </submittedName>
</protein>
<reference evidence="1 2" key="1">
    <citation type="journal article" date="2014" name="Agronomy (Basel)">
        <title>A Draft Genome Sequence for Ensete ventricosum, the Drought-Tolerant Tree Against Hunger.</title>
        <authorList>
            <person name="Harrison J."/>
            <person name="Moore K.A."/>
            <person name="Paszkiewicz K."/>
            <person name="Jones T."/>
            <person name="Grant M."/>
            <person name="Ambacheew D."/>
            <person name="Muzemil S."/>
            <person name="Studholme D.J."/>
        </authorList>
    </citation>
    <scope>NUCLEOTIDE SEQUENCE [LARGE SCALE GENOMIC DNA]</scope>
</reference>
<sequence>KSSNTCSLLFQPKDWYDREYIEDTDDVKPEVCYILNNLTIGMVDDFLIFATYYRDMIQFQKKFLIQRQKSNSVTELIIILCTGCSKGKRGR</sequence>
<dbReference type="AlphaFoldDB" id="A0A427AWR5"/>
<feature type="non-terminal residue" evidence="1">
    <location>
        <position position="1"/>
    </location>
</feature>